<dbReference type="EMBL" id="WVTA01000015">
    <property type="protein sequence ID" value="KAK3202062.1"/>
    <property type="molecule type" value="Genomic_DNA"/>
</dbReference>
<organism evidence="1 2">
    <name type="scientific">Pseudopithomyces chartarum</name>
    <dbReference type="NCBI Taxonomy" id="1892770"/>
    <lineage>
        <taxon>Eukaryota</taxon>
        <taxon>Fungi</taxon>
        <taxon>Dikarya</taxon>
        <taxon>Ascomycota</taxon>
        <taxon>Pezizomycotina</taxon>
        <taxon>Dothideomycetes</taxon>
        <taxon>Pleosporomycetidae</taxon>
        <taxon>Pleosporales</taxon>
        <taxon>Massarineae</taxon>
        <taxon>Didymosphaeriaceae</taxon>
        <taxon>Pseudopithomyces</taxon>
    </lineage>
</organism>
<reference evidence="1 2" key="1">
    <citation type="submission" date="2021-02" db="EMBL/GenBank/DDBJ databases">
        <title>Genome assembly of Pseudopithomyces chartarum.</title>
        <authorList>
            <person name="Jauregui R."/>
            <person name="Singh J."/>
            <person name="Voisey C."/>
        </authorList>
    </citation>
    <scope>NUCLEOTIDE SEQUENCE [LARGE SCALE GENOMIC DNA]</scope>
    <source>
        <strain evidence="1 2">AGR01</strain>
    </source>
</reference>
<dbReference type="Proteomes" id="UP001280581">
    <property type="component" value="Unassembled WGS sequence"/>
</dbReference>
<keyword evidence="2" id="KW-1185">Reference proteome</keyword>
<dbReference type="AlphaFoldDB" id="A0AAN6LQ99"/>
<sequence>MPRVIPPATWHPITDPITAEWGITIKRTDYEKLLEGFSPRDMDDKWMCKTDKPDSEGNTTIRWYRSWGNMEVYNAVLEVIPNQTEDKDYAKFTKITWERKFAGLDVPPEEAKGDVANLCRGFVGCELENAGDTTRDDEE</sequence>
<name>A0AAN6LQ99_9PLEO</name>
<protein>
    <submittedName>
        <fullName evidence="1">Uncharacterized protein</fullName>
    </submittedName>
</protein>
<comment type="caution">
    <text evidence="1">The sequence shown here is derived from an EMBL/GenBank/DDBJ whole genome shotgun (WGS) entry which is preliminary data.</text>
</comment>
<gene>
    <name evidence="1" type="ORF">GRF29_164g1576486</name>
</gene>
<proteinExistence type="predicted"/>
<evidence type="ECO:0000313" key="1">
    <source>
        <dbReference type="EMBL" id="KAK3202062.1"/>
    </source>
</evidence>
<evidence type="ECO:0000313" key="2">
    <source>
        <dbReference type="Proteomes" id="UP001280581"/>
    </source>
</evidence>
<accession>A0AAN6LQ99</accession>